<dbReference type="KEGG" id="ccro:CMC5_020120"/>
<dbReference type="Proteomes" id="UP000067626">
    <property type="component" value="Chromosome"/>
</dbReference>
<sequence length="960" mass="104833">MDTPQPSSSAAAPSPSRIVRPRLRVDEMAILLRRTAPSGVRMELRPARQVTAAQEIVLPAFDGWVAGGELLVRCAGVCEEPFSAALELDGVRLSESVAASLSEGTQSAAEPGRRSFSLELAVPLSLLDRGPGGARTLSLLVRHPARSVPIAHLRLPALAAPGPMVSSLDLLDVTDALLVDAPERRLFDLQNPEEGLWVGTGRVRLRLLAAWSEASPSHYSLDGRPTQVTHRFLRQGDATDVVVEDPGRRGVLAGRYTTTELSLDTSNPDLGPIPEEGRDVPLDVVAQHALTFTEPAARPGGQPQQHAVVCAWSAELPVRLRDPRPLLRTFQRLSAVGIDFGTTATVAALYQKGYRSLLRLGTSSAGTAKPAENPAYLLIEDHERLWSEMARVQTPPEGGAPLRFPDLVRVVRGSHAAYEALAHFPSAVVGELKGLPERVIGLDQSPQLRDRERQRDFLLDEVRVRALVRAYAYLLGRAINRPGQDVYLQYRLTHPAKFDERARAILEEEIRQGLLLSIPEGIPAEEVSVSMSASEPEAFAAEVCPELAAHPALEPLIERFGELRFAVFDFGGGTLDIACGRFRPATSEEQEQHGTSTVIETLQTGGDDHLGGDYLTHELTWLSHQSDVALREMEQKEVPMMRPQTVPPNNLANKPHLYKRSLAARQNRYRFERELNLEQVKFGPDMAPSKAPGLVAARLDGSEVAVESFGGALEPLTAELRDHLRARIREGVKLMKNMLAIAPFGAVDGGSSGRGDFLDQGVVILLAGNSSRSRYVERALADELGIADLKVWRPESNEPFSQVVLYETQPRTERGVSIVGVTPKTAVSLGALKIANHEVLLVRRSQGFSYFLGDLRGFPPKFKAIVPMGTKVSDPSVLGEHYIDFGRWDAKTPLRAAKEYEPNRMTSSDPRLLMVPTGLPPGAVGRLYVCVASPDEVVLHLEREGQEPARSLVSLAKLTR</sequence>
<protein>
    <recommendedName>
        <fullName evidence="3">Molecular chaperone DnaK</fullName>
    </recommendedName>
</protein>
<keyword evidence="2" id="KW-1185">Reference proteome</keyword>
<accession>A0A0K1EAI3</accession>
<gene>
    <name evidence="1" type="ORF">CMC5_020120</name>
</gene>
<organism evidence="1 2">
    <name type="scientific">Chondromyces crocatus</name>
    <dbReference type="NCBI Taxonomy" id="52"/>
    <lineage>
        <taxon>Bacteria</taxon>
        <taxon>Pseudomonadati</taxon>
        <taxon>Myxococcota</taxon>
        <taxon>Polyangia</taxon>
        <taxon>Polyangiales</taxon>
        <taxon>Polyangiaceae</taxon>
        <taxon>Chondromyces</taxon>
    </lineage>
</organism>
<dbReference type="InterPro" id="IPR043129">
    <property type="entry name" value="ATPase_NBD"/>
</dbReference>
<dbReference type="EMBL" id="CP012159">
    <property type="protein sequence ID" value="AKT37869.1"/>
    <property type="molecule type" value="Genomic_DNA"/>
</dbReference>
<evidence type="ECO:0000313" key="1">
    <source>
        <dbReference type="EMBL" id="AKT37869.1"/>
    </source>
</evidence>
<evidence type="ECO:0008006" key="3">
    <source>
        <dbReference type="Google" id="ProtNLM"/>
    </source>
</evidence>
<proteinExistence type="predicted"/>
<dbReference type="Gene3D" id="3.30.420.40">
    <property type="match status" value="2"/>
</dbReference>
<dbReference type="STRING" id="52.CMC5_020120"/>
<evidence type="ECO:0000313" key="2">
    <source>
        <dbReference type="Proteomes" id="UP000067626"/>
    </source>
</evidence>
<dbReference type="AlphaFoldDB" id="A0A0K1EAI3"/>
<dbReference type="SUPFAM" id="SSF53067">
    <property type="entry name" value="Actin-like ATPase domain"/>
    <property type="match status" value="1"/>
</dbReference>
<name>A0A0K1EAI3_CHOCO</name>
<reference evidence="1 2" key="1">
    <citation type="submission" date="2015-07" db="EMBL/GenBank/DDBJ databases">
        <title>Genome analysis of myxobacterium Chondromyces crocatus Cm c5 reveals a high potential for natural compound synthesis and the genetic basis for the loss of fruiting body formation.</title>
        <authorList>
            <person name="Zaburannyi N."/>
            <person name="Bunk B."/>
            <person name="Maier J."/>
            <person name="Overmann J."/>
            <person name="Mueller R."/>
        </authorList>
    </citation>
    <scope>NUCLEOTIDE SEQUENCE [LARGE SCALE GENOMIC DNA]</scope>
    <source>
        <strain evidence="1 2">Cm c5</strain>
    </source>
</reference>